<feature type="transmembrane region" description="Helical" evidence="5">
    <location>
        <begin position="272"/>
        <end position="290"/>
    </location>
</feature>
<feature type="transmembrane region" description="Helical" evidence="5">
    <location>
        <begin position="44"/>
        <end position="63"/>
    </location>
</feature>
<protein>
    <submittedName>
        <fullName evidence="6">RTA1 like protein-domain-containing protein</fullName>
    </submittedName>
</protein>
<evidence type="ECO:0000313" key="6">
    <source>
        <dbReference type="EMBL" id="KAK6995721.1"/>
    </source>
</evidence>
<reference evidence="6 7" key="1">
    <citation type="journal article" date="2024" name="J Genomics">
        <title>Draft genome sequencing and assembly of Favolaschia claudopus CIRM-BRFM 2984 isolated from oak limbs.</title>
        <authorList>
            <person name="Navarro D."/>
            <person name="Drula E."/>
            <person name="Chaduli D."/>
            <person name="Cazenave R."/>
            <person name="Ahrendt S."/>
            <person name="Wang J."/>
            <person name="Lipzen A."/>
            <person name="Daum C."/>
            <person name="Barry K."/>
            <person name="Grigoriev I.V."/>
            <person name="Favel A."/>
            <person name="Rosso M.N."/>
            <person name="Martin F."/>
        </authorList>
    </citation>
    <scope>NUCLEOTIDE SEQUENCE [LARGE SCALE GENOMIC DNA]</scope>
    <source>
        <strain evidence="6 7">CIRM-BRFM 2984</strain>
    </source>
</reference>
<evidence type="ECO:0000256" key="5">
    <source>
        <dbReference type="SAM" id="Phobius"/>
    </source>
</evidence>
<evidence type="ECO:0000256" key="1">
    <source>
        <dbReference type="ARBA" id="ARBA00004141"/>
    </source>
</evidence>
<comment type="subcellular location">
    <subcellularLocation>
        <location evidence="1">Membrane</location>
        <topology evidence="1">Multi-pass membrane protein</topology>
    </subcellularLocation>
</comment>
<feature type="transmembrane region" description="Helical" evidence="5">
    <location>
        <begin position="310"/>
        <end position="329"/>
    </location>
</feature>
<dbReference type="Pfam" id="PF04479">
    <property type="entry name" value="RTA1"/>
    <property type="match status" value="1"/>
</dbReference>
<evidence type="ECO:0000256" key="2">
    <source>
        <dbReference type="ARBA" id="ARBA00022692"/>
    </source>
</evidence>
<keyword evidence="2 5" id="KW-0812">Transmembrane</keyword>
<accession>A0AAV9ZYG4</accession>
<organism evidence="6 7">
    <name type="scientific">Favolaschia claudopus</name>
    <dbReference type="NCBI Taxonomy" id="2862362"/>
    <lineage>
        <taxon>Eukaryota</taxon>
        <taxon>Fungi</taxon>
        <taxon>Dikarya</taxon>
        <taxon>Basidiomycota</taxon>
        <taxon>Agaricomycotina</taxon>
        <taxon>Agaricomycetes</taxon>
        <taxon>Agaricomycetidae</taxon>
        <taxon>Agaricales</taxon>
        <taxon>Marasmiineae</taxon>
        <taxon>Mycenaceae</taxon>
        <taxon>Favolaschia</taxon>
    </lineage>
</organism>
<gene>
    <name evidence="6" type="ORF">R3P38DRAFT_3288127</name>
</gene>
<dbReference type="GO" id="GO:0016020">
    <property type="term" value="C:membrane"/>
    <property type="evidence" value="ECO:0007669"/>
    <property type="project" value="UniProtKB-SubCell"/>
</dbReference>
<feature type="transmembrane region" description="Helical" evidence="5">
    <location>
        <begin position="105"/>
        <end position="126"/>
    </location>
</feature>
<dbReference type="EMBL" id="JAWWNJ010000101">
    <property type="protein sequence ID" value="KAK6995721.1"/>
    <property type="molecule type" value="Genomic_DNA"/>
</dbReference>
<proteinExistence type="predicted"/>
<evidence type="ECO:0000313" key="7">
    <source>
        <dbReference type="Proteomes" id="UP001362999"/>
    </source>
</evidence>
<name>A0AAV9ZYG4_9AGAR</name>
<feature type="transmembrane region" description="Helical" evidence="5">
    <location>
        <begin position="70"/>
        <end position="93"/>
    </location>
</feature>
<dbReference type="AlphaFoldDB" id="A0AAV9ZYG4"/>
<feature type="transmembrane region" description="Helical" evidence="5">
    <location>
        <begin position="217"/>
        <end position="241"/>
    </location>
</feature>
<sequence>MLTHVDQIRFRCPQPAPYRTALAGYRVDINDKRGLAAYITQRSMISPLLSALFFSTFFLSVLAKDGDKSNALLVPAVVPALVGLALYAFSGIFHWLQLFRIGQRFMLPLPIGMTTMAAGFAVRILVHSSPTSLGLNIATTLLILLSPCLFLAIDYVILGRLTSVFGPEVSKQCMLIAPTRIAKIFVWSDVGTFLIQAIGGSMTTSSNIDTIHLGNKIVLVGLALQLVSFGLFTTLIIVFGFRVRSRFPQVWNATGSEGFSPFASSPVGDWHILYYTLCLSCLAILIRSIYRLTEFIQGYTGYISRHEAFFYLFDALPLWIAMTLYCVVWPPRFLMTINREAEAMGMSKVQSSDVNLVANRV</sequence>
<evidence type="ECO:0000256" key="4">
    <source>
        <dbReference type="ARBA" id="ARBA00023136"/>
    </source>
</evidence>
<keyword evidence="4 5" id="KW-0472">Membrane</keyword>
<dbReference type="PANTHER" id="PTHR31465">
    <property type="entry name" value="PROTEIN RTA1-RELATED"/>
    <property type="match status" value="1"/>
</dbReference>
<comment type="caution">
    <text evidence="6">The sequence shown here is derived from an EMBL/GenBank/DDBJ whole genome shotgun (WGS) entry which is preliminary data.</text>
</comment>
<dbReference type="Proteomes" id="UP001362999">
    <property type="component" value="Unassembled WGS sequence"/>
</dbReference>
<dbReference type="PANTHER" id="PTHR31465:SF1">
    <property type="entry name" value="PROTEIN RTA1-RELATED"/>
    <property type="match status" value="1"/>
</dbReference>
<evidence type="ECO:0000256" key="3">
    <source>
        <dbReference type="ARBA" id="ARBA00022989"/>
    </source>
</evidence>
<keyword evidence="7" id="KW-1185">Reference proteome</keyword>
<feature type="transmembrane region" description="Helical" evidence="5">
    <location>
        <begin position="133"/>
        <end position="158"/>
    </location>
</feature>
<dbReference type="InterPro" id="IPR007568">
    <property type="entry name" value="RTA1"/>
</dbReference>
<keyword evidence="3 5" id="KW-1133">Transmembrane helix</keyword>